<name>A0ABV8MYW5_9ACTN</name>
<dbReference type="EMBL" id="JBHSCF010000002">
    <property type="protein sequence ID" value="MFC4184934.1"/>
    <property type="molecule type" value="Genomic_DNA"/>
</dbReference>
<dbReference type="RefSeq" id="WP_200693139.1">
    <property type="nucleotide sequence ID" value="NZ_BAAAYA010000012.1"/>
</dbReference>
<proteinExistence type="predicted"/>
<comment type="caution">
    <text evidence="2">The sequence shown here is derived from an EMBL/GenBank/DDBJ whole genome shotgun (WGS) entry which is preliminary data.</text>
</comment>
<organism evidence="2 3">
    <name type="scientific">Streptomyces flavovirens</name>
    <dbReference type="NCBI Taxonomy" id="52258"/>
    <lineage>
        <taxon>Bacteria</taxon>
        <taxon>Bacillati</taxon>
        <taxon>Actinomycetota</taxon>
        <taxon>Actinomycetes</taxon>
        <taxon>Kitasatosporales</taxon>
        <taxon>Streptomycetaceae</taxon>
        <taxon>Streptomyces</taxon>
    </lineage>
</organism>
<feature type="compositionally biased region" description="Basic and acidic residues" evidence="1">
    <location>
        <begin position="76"/>
        <end position="91"/>
    </location>
</feature>
<feature type="region of interest" description="Disordered" evidence="1">
    <location>
        <begin position="45"/>
        <end position="91"/>
    </location>
</feature>
<evidence type="ECO:0000313" key="2">
    <source>
        <dbReference type="EMBL" id="MFC4184934.1"/>
    </source>
</evidence>
<dbReference type="Proteomes" id="UP001595871">
    <property type="component" value="Unassembled WGS sequence"/>
</dbReference>
<reference evidence="3" key="1">
    <citation type="journal article" date="2019" name="Int. J. Syst. Evol. Microbiol.">
        <title>The Global Catalogue of Microorganisms (GCM) 10K type strain sequencing project: providing services to taxonomists for standard genome sequencing and annotation.</title>
        <authorList>
            <consortium name="The Broad Institute Genomics Platform"/>
            <consortium name="The Broad Institute Genome Sequencing Center for Infectious Disease"/>
            <person name="Wu L."/>
            <person name="Ma J."/>
        </authorList>
    </citation>
    <scope>NUCLEOTIDE SEQUENCE [LARGE SCALE GENOMIC DNA]</scope>
    <source>
        <strain evidence="3">CCM 3243</strain>
    </source>
</reference>
<sequence length="107" mass="12037">MRSYTPAEKRERGRLFRKGAWQAVSDSVDPRLEAKIQRIDQAAEERGARELASLRAKQEADRQAVADAKAAARTARGNDRQAARDAVKAAEKQLKTTERVVYRAERS</sequence>
<accession>A0ABV8MYW5</accession>
<evidence type="ECO:0000256" key="1">
    <source>
        <dbReference type="SAM" id="MobiDB-lite"/>
    </source>
</evidence>
<protein>
    <submittedName>
        <fullName evidence="2">Uncharacterized protein</fullName>
    </submittedName>
</protein>
<evidence type="ECO:0000313" key="3">
    <source>
        <dbReference type="Proteomes" id="UP001595871"/>
    </source>
</evidence>
<keyword evidence="3" id="KW-1185">Reference proteome</keyword>
<gene>
    <name evidence="2" type="ORF">ACFO3R_00735</name>
</gene>
<feature type="compositionally biased region" description="Low complexity" evidence="1">
    <location>
        <begin position="65"/>
        <end position="75"/>
    </location>
</feature>